<comment type="similarity">
    <text evidence="9">Belongs to the bacterial CoaD family.</text>
</comment>
<comment type="function">
    <text evidence="9">Reversibly transfers an adenylyl group from ATP to 4'-phosphopantetheine, yielding dephospho-CoA (dPCoA) and pyrophosphate.</text>
</comment>
<dbReference type="GO" id="GO:0005524">
    <property type="term" value="F:ATP binding"/>
    <property type="evidence" value="ECO:0007669"/>
    <property type="project" value="UniProtKB-KW"/>
</dbReference>
<keyword evidence="7 9" id="KW-0173">Coenzyme A biosynthesis</keyword>
<evidence type="ECO:0000256" key="6">
    <source>
        <dbReference type="ARBA" id="ARBA00022842"/>
    </source>
</evidence>
<feature type="binding site" evidence="9">
    <location>
        <begin position="89"/>
        <end position="91"/>
    </location>
    <ligand>
        <name>ATP</name>
        <dbReference type="ChEBI" id="CHEBI:30616"/>
    </ligand>
</feature>
<comment type="subcellular location">
    <subcellularLocation>
        <location evidence="9">Cytoplasm</location>
    </subcellularLocation>
</comment>
<evidence type="ECO:0000256" key="5">
    <source>
        <dbReference type="ARBA" id="ARBA00022840"/>
    </source>
</evidence>
<accession>A0A4V4H014</accession>
<dbReference type="EMBL" id="STFF01000007">
    <property type="protein sequence ID" value="THU34816.1"/>
    <property type="molecule type" value="Genomic_DNA"/>
</dbReference>
<dbReference type="OrthoDB" id="9806661at2"/>
<dbReference type="PANTHER" id="PTHR21342:SF1">
    <property type="entry name" value="PHOSPHOPANTETHEINE ADENYLYLTRANSFERASE"/>
    <property type="match status" value="1"/>
</dbReference>
<keyword evidence="3 9" id="KW-0548">Nucleotidyltransferase</keyword>
<dbReference type="EC" id="2.7.7.3" evidence="9"/>
<evidence type="ECO:0000259" key="10">
    <source>
        <dbReference type="Pfam" id="PF01467"/>
    </source>
</evidence>
<evidence type="ECO:0000313" key="12">
    <source>
        <dbReference type="Proteomes" id="UP000306918"/>
    </source>
</evidence>
<dbReference type="HAMAP" id="MF_00151">
    <property type="entry name" value="PPAT_bact"/>
    <property type="match status" value="1"/>
</dbReference>
<feature type="binding site" evidence="9">
    <location>
        <position position="88"/>
    </location>
    <ligand>
        <name>substrate</name>
    </ligand>
</feature>
<proteinExistence type="inferred from homology"/>
<dbReference type="GO" id="GO:0015937">
    <property type="term" value="P:coenzyme A biosynthetic process"/>
    <property type="evidence" value="ECO:0007669"/>
    <property type="project" value="UniProtKB-UniRule"/>
</dbReference>
<dbReference type="Gene3D" id="3.40.50.620">
    <property type="entry name" value="HUPs"/>
    <property type="match status" value="1"/>
</dbReference>
<keyword evidence="6 9" id="KW-0460">Magnesium</keyword>
<protein>
    <recommendedName>
        <fullName evidence="9">Phosphopantetheine adenylyltransferase</fullName>
        <ecNumber evidence="9">2.7.7.3</ecNumber>
    </recommendedName>
    <alternativeName>
        <fullName evidence="9">Dephospho-CoA pyrophosphorylase</fullName>
    </alternativeName>
    <alternativeName>
        <fullName evidence="9">Pantetheine-phosphate adenylyltransferase</fullName>
        <shortName evidence="9">PPAT</shortName>
    </alternativeName>
</protein>
<dbReference type="InterPro" id="IPR001980">
    <property type="entry name" value="PPAT"/>
</dbReference>
<dbReference type="GO" id="GO:0005737">
    <property type="term" value="C:cytoplasm"/>
    <property type="evidence" value="ECO:0007669"/>
    <property type="project" value="UniProtKB-SubCell"/>
</dbReference>
<comment type="pathway">
    <text evidence="9">Cofactor biosynthesis; coenzyme A biosynthesis; CoA from (R)-pantothenate: step 4/5.</text>
</comment>
<dbReference type="InterPro" id="IPR004821">
    <property type="entry name" value="Cyt_trans-like"/>
</dbReference>
<organism evidence="11 12">
    <name type="scientific">Niastella caeni</name>
    <dbReference type="NCBI Taxonomy" id="2569763"/>
    <lineage>
        <taxon>Bacteria</taxon>
        <taxon>Pseudomonadati</taxon>
        <taxon>Bacteroidota</taxon>
        <taxon>Chitinophagia</taxon>
        <taxon>Chitinophagales</taxon>
        <taxon>Chitinophagaceae</taxon>
        <taxon>Niastella</taxon>
    </lineage>
</organism>
<dbReference type="NCBIfam" id="TIGR01510">
    <property type="entry name" value="coaD_prev_kdtB"/>
    <property type="match status" value="1"/>
</dbReference>
<dbReference type="RefSeq" id="WP_136579459.1">
    <property type="nucleotide sequence ID" value="NZ_STFF01000007.1"/>
</dbReference>
<feature type="binding site" evidence="9">
    <location>
        <position position="10"/>
    </location>
    <ligand>
        <name>substrate</name>
    </ligand>
</feature>
<name>A0A4V4H014_9BACT</name>
<feature type="binding site" evidence="9">
    <location>
        <position position="42"/>
    </location>
    <ligand>
        <name>substrate</name>
    </ligand>
</feature>
<dbReference type="UniPathway" id="UPA00241">
    <property type="reaction ID" value="UER00355"/>
</dbReference>
<evidence type="ECO:0000313" key="11">
    <source>
        <dbReference type="EMBL" id="THU34816.1"/>
    </source>
</evidence>
<keyword evidence="4 9" id="KW-0547">Nucleotide-binding</keyword>
<evidence type="ECO:0000256" key="9">
    <source>
        <dbReference type="HAMAP-Rule" id="MF_00151"/>
    </source>
</evidence>
<dbReference type="SUPFAM" id="SSF52374">
    <property type="entry name" value="Nucleotidylyl transferase"/>
    <property type="match status" value="1"/>
</dbReference>
<comment type="catalytic activity">
    <reaction evidence="8 9">
        <text>(R)-4'-phosphopantetheine + ATP + H(+) = 3'-dephospho-CoA + diphosphate</text>
        <dbReference type="Rhea" id="RHEA:19801"/>
        <dbReference type="ChEBI" id="CHEBI:15378"/>
        <dbReference type="ChEBI" id="CHEBI:30616"/>
        <dbReference type="ChEBI" id="CHEBI:33019"/>
        <dbReference type="ChEBI" id="CHEBI:57328"/>
        <dbReference type="ChEBI" id="CHEBI:61723"/>
        <dbReference type="EC" id="2.7.7.3"/>
    </reaction>
</comment>
<evidence type="ECO:0000256" key="8">
    <source>
        <dbReference type="ARBA" id="ARBA00029346"/>
    </source>
</evidence>
<dbReference type="InterPro" id="IPR014729">
    <property type="entry name" value="Rossmann-like_a/b/a_fold"/>
</dbReference>
<dbReference type="NCBIfam" id="TIGR00125">
    <property type="entry name" value="cyt_tran_rel"/>
    <property type="match status" value="1"/>
</dbReference>
<sequence>MQRIALFPGTFDPITIGHLDIIHRALPLFDKLVIGIGRNANKSAMFTEEQRMKWIKEIFGNNPNVNVVVYEGLTIECCRKVGANFIVRGIRYVNDFEYEKAIADMNRSLDNNIETVFLTCLPQYTSVASTLVRDVLRNGGNALQFLPEVVANDISKAAIPVGKQKA</sequence>
<comment type="subunit">
    <text evidence="9">Homohexamer.</text>
</comment>
<evidence type="ECO:0000256" key="7">
    <source>
        <dbReference type="ARBA" id="ARBA00022993"/>
    </source>
</evidence>
<feature type="binding site" evidence="9">
    <location>
        <begin position="10"/>
        <end position="11"/>
    </location>
    <ligand>
        <name>ATP</name>
        <dbReference type="ChEBI" id="CHEBI:30616"/>
    </ligand>
</feature>
<feature type="site" description="Transition state stabilizer" evidence="9">
    <location>
        <position position="18"/>
    </location>
</feature>
<dbReference type="AlphaFoldDB" id="A0A4V4H014"/>
<evidence type="ECO:0000256" key="1">
    <source>
        <dbReference type="ARBA" id="ARBA00022490"/>
    </source>
</evidence>
<evidence type="ECO:0000256" key="4">
    <source>
        <dbReference type="ARBA" id="ARBA00022741"/>
    </source>
</evidence>
<feature type="domain" description="Cytidyltransferase-like" evidence="10">
    <location>
        <begin position="6"/>
        <end position="134"/>
    </location>
</feature>
<evidence type="ECO:0000256" key="2">
    <source>
        <dbReference type="ARBA" id="ARBA00022679"/>
    </source>
</evidence>
<keyword evidence="1 9" id="KW-0963">Cytoplasm</keyword>
<keyword evidence="12" id="KW-1185">Reference proteome</keyword>
<evidence type="ECO:0000256" key="3">
    <source>
        <dbReference type="ARBA" id="ARBA00022695"/>
    </source>
</evidence>
<dbReference type="Pfam" id="PF01467">
    <property type="entry name" value="CTP_transf_like"/>
    <property type="match status" value="1"/>
</dbReference>
<dbReference type="PANTHER" id="PTHR21342">
    <property type="entry name" value="PHOSPHOPANTETHEINE ADENYLYLTRANSFERASE"/>
    <property type="match status" value="1"/>
</dbReference>
<feature type="binding site" evidence="9">
    <location>
        <position position="74"/>
    </location>
    <ligand>
        <name>substrate</name>
    </ligand>
</feature>
<comment type="cofactor">
    <cofactor evidence="9">
        <name>Mg(2+)</name>
        <dbReference type="ChEBI" id="CHEBI:18420"/>
    </cofactor>
</comment>
<dbReference type="Proteomes" id="UP000306918">
    <property type="component" value="Unassembled WGS sequence"/>
</dbReference>
<feature type="binding site" evidence="9">
    <location>
        <position position="18"/>
    </location>
    <ligand>
        <name>ATP</name>
        <dbReference type="ChEBI" id="CHEBI:30616"/>
    </ligand>
</feature>
<reference evidence="11 12" key="1">
    <citation type="submission" date="2019-04" db="EMBL/GenBank/DDBJ databases">
        <title>Niastella caeni sp. nov., isolated from activated sludge.</title>
        <authorList>
            <person name="Sheng M."/>
        </authorList>
    </citation>
    <scope>NUCLEOTIDE SEQUENCE [LARGE SCALE GENOMIC DNA]</scope>
    <source>
        <strain evidence="11 12">HX-2-15</strain>
    </source>
</reference>
<gene>
    <name evidence="9 11" type="primary">coaD</name>
    <name evidence="11" type="ORF">FAM09_22745</name>
</gene>
<keyword evidence="2 9" id="KW-0808">Transferase</keyword>
<feature type="binding site" evidence="9">
    <location>
        <begin position="124"/>
        <end position="130"/>
    </location>
    <ligand>
        <name>ATP</name>
        <dbReference type="ChEBI" id="CHEBI:30616"/>
    </ligand>
</feature>
<keyword evidence="5 9" id="KW-0067">ATP-binding</keyword>
<comment type="caution">
    <text evidence="11">The sequence shown here is derived from an EMBL/GenBank/DDBJ whole genome shotgun (WGS) entry which is preliminary data.</text>
</comment>
<dbReference type="PRINTS" id="PR01020">
    <property type="entry name" value="LPSBIOSNTHSS"/>
</dbReference>
<dbReference type="GO" id="GO:0004595">
    <property type="term" value="F:pantetheine-phosphate adenylyltransferase activity"/>
    <property type="evidence" value="ECO:0007669"/>
    <property type="project" value="UniProtKB-UniRule"/>
</dbReference>
<feature type="binding site" evidence="9">
    <location>
        <position position="99"/>
    </location>
    <ligand>
        <name>ATP</name>
        <dbReference type="ChEBI" id="CHEBI:30616"/>
    </ligand>
</feature>